<gene>
    <name evidence="7" type="ORF">GOCE00092_LOCUS1361</name>
</gene>
<evidence type="ECO:0000313" key="7">
    <source>
        <dbReference type="EMBL" id="CAD9272454.1"/>
    </source>
</evidence>
<dbReference type="AlphaFoldDB" id="A0A7S1UM64"/>
<dbReference type="CDD" id="cd06782">
    <property type="entry name" value="cpPDZ_CPP-like"/>
    <property type="match status" value="1"/>
</dbReference>
<dbReference type="PROSITE" id="PS50106">
    <property type="entry name" value="PDZ"/>
    <property type="match status" value="1"/>
</dbReference>
<comment type="similarity">
    <text evidence="1">Belongs to the peptidase S41A family.</text>
</comment>
<dbReference type="Pfam" id="PF03572">
    <property type="entry name" value="Peptidase_S41"/>
    <property type="match status" value="1"/>
</dbReference>
<feature type="signal peptide" evidence="5">
    <location>
        <begin position="1"/>
        <end position="23"/>
    </location>
</feature>
<dbReference type="Pfam" id="PF17820">
    <property type="entry name" value="PDZ_6"/>
    <property type="match status" value="1"/>
</dbReference>
<dbReference type="EMBL" id="HBGK01002505">
    <property type="protein sequence ID" value="CAD9272454.1"/>
    <property type="molecule type" value="Transcribed_RNA"/>
</dbReference>
<dbReference type="InterPro" id="IPR005151">
    <property type="entry name" value="Tail-specific_protease"/>
</dbReference>
<sequence length="473" mass="50433">MKRLSTLIGLPIAAFACLRTTEAFATKSSAIVQHGTLENVGRHQATKLLSQSGELSEHNPNAFFRRCRKSCAGALLGISFAVALSLPHPAALAADYGSLTDEQMAVAEAWRLVDNSYLDRSFNGQDWFKIRQDAVKAKYKDINQARGAIDKMVASLGDKYTRYLSPSKYQSIVDSATGTLAGVGCEIGTTKDGRVFVADVEPNSPASLSGIQPKDVFIEVDGSRFDDPKATPDDVAIKLRGPEGSKVGVTIERNGKESDFIITRQPITITSVKSYMTDKTGVGKVGVIKIKSFSGTTAEKVKQELESLKKKGAKSIVFDLRSNPGGLLPGGTDTASLFLQKDSPLVFVVSKTGVIEAQETFTDGIDLETPLVVLVDSNTASASEVMTAALQENGRATVAGEQTFGKGIIQTVKPLSNSNGGIAVTVARYETPQHHDINKRGIPVDVSTKVDCDKLDASACLPDAKAFKAPSQS</sequence>
<feature type="chain" id="PRO_5031431352" description="PDZ domain-containing protein" evidence="5">
    <location>
        <begin position="24"/>
        <end position="473"/>
    </location>
</feature>
<dbReference type="SUPFAM" id="SSF52096">
    <property type="entry name" value="ClpP/crotonase"/>
    <property type="match status" value="1"/>
</dbReference>
<keyword evidence="3" id="KW-0378">Hydrolase</keyword>
<dbReference type="GO" id="GO:0008236">
    <property type="term" value="F:serine-type peptidase activity"/>
    <property type="evidence" value="ECO:0007669"/>
    <property type="project" value="UniProtKB-KW"/>
</dbReference>
<protein>
    <recommendedName>
        <fullName evidence="6">PDZ domain-containing protein</fullName>
    </recommendedName>
</protein>
<proteinExistence type="inferred from homology"/>
<dbReference type="SMART" id="SM00245">
    <property type="entry name" value="TSPc"/>
    <property type="match status" value="1"/>
</dbReference>
<dbReference type="Gene3D" id="3.90.226.10">
    <property type="entry name" value="2-enoyl-CoA Hydratase, Chain A, domain 1"/>
    <property type="match status" value="1"/>
</dbReference>
<organism evidence="7">
    <name type="scientific">Grammatophora oceanica</name>
    <dbReference type="NCBI Taxonomy" id="210454"/>
    <lineage>
        <taxon>Eukaryota</taxon>
        <taxon>Sar</taxon>
        <taxon>Stramenopiles</taxon>
        <taxon>Ochrophyta</taxon>
        <taxon>Bacillariophyta</taxon>
        <taxon>Fragilariophyceae</taxon>
        <taxon>Fragilariophycidae</taxon>
        <taxon>Rhabdonematales</taxon>
        <taxon>Grammatophoraceae</taxon>
        <taxon>Grammatophora</taxon>
    </lineage>
</organism>
<dbReference type="InterPro" id="IPR041489">
    <property type="entry name" value="PDZ_6"/>
</dbReference>
<keyword evidence="2" id="KW-0645">Protease</keyword>
<dbReference type="PROSITE" id="PS51257">
    <property type="entry name" value="PROKAR_LIPOPROTEIN"/>
    <property type="match status" value="1"/>
</dbReference>
<dbReference type="NCBIfam" id="TIGR00225">
    <property type="entry name" value="prc"/>
    <property type="match status" value="1"/>
</dbReference>
<evidence type="ECO:0000259" key="6">
    <source>
        <dbReference type="PROSITE" id="PS50106"/>
    </source>
</evidence>
<name>A0A7S1UM64_9STRA</name>
<accession>A0A7S1UM64</accession>
<evidence type="ECO:0000256" key="1">
    <source>
        <dbReference type="ARBA" id="ARBA00009179"/>
    </source>
</evidence>
<dbReference type="InterPro" id="IPR029045">
    <property type="entry name" value="ClpP/crotonase-like_dom_sf"/>
</dbReference>
<dbReference type="GO" id="GO:0007165">
    <property type="term" value="P:signal transduction"/>
    <property type="evidence" value="ECO:0007669"/>
    <property type="project" value="TreeGrafter"/>
</dbReference>
<dbReference type="InterPro" id="IPR004447">
    <property type="entry name" value="Peptidase_S41A"/>
</dbReference>
<evidence type="ECO:0000256" key="5">
    <source>
        <dbReference type="SAM" id="SignalP"/>
    </source>
</evidence>
<reference evidence="7" key="1">
    <citation type="submission" date="2021-01" db="EMBL/GenBank/DDBJ databases">
        <authorList>
            <person name="Corre E."/>
            <person name="Pelletier E."/>
            <person name="Niang G."/>
            <person name="Scheremetjew M."/>
            <person name="Finn R."/>
            <person name="Kale V."/>
            <person name="Holt S."/>
            <person name="Cochrane G."/>
            <person name="Meng A."/>
            <person name="Brown T."/>
            <person name="Cohen L."/>
        </authorList>
    </citation>
    <scope>NUCLEOTIDE SEQUENCE</scope>
    <source>
        <strain evidence="7">CCMP 410</strain>
    </source>
</reference>
<dbReference type="PANTHER" id="PTHR32060">
    <property type="entry name" value="TAIL-SPECIFIC PROTEASE"/>
    <property type="match status" value="1"/>
</dbReference>
<dbReference type="InterPro" id="IPR001478">
    <property type="entry name" value="PDZ"/>
</dbReference>
<feature type="domain" description="PDZ" evidence="6">
    <location>
        <begin position="169"/>
        <end position="255"/>
    </location>
</feature>
<keyword evidence="5" id="KW-0732">Signal</keyword>
<dbReference type="Gene3D" id="2.30.42.10">
    <property type="match status" value="1"/>
</dbReference>
<evidence type="ECO:0000256" key="3">
    <source>
        <dbReference type="ARBA" id="ARBA00022801"/>
    </source>
</evidence>
<dbReference type="GO" id="GO:0006508">
    <property type="term" value="P:proteolysis"/>
    <property type="evidence" value="ECO:0007669"/>
    <property type="project" value="UniProtKB-KW"/>
</dbReference>
<evidence type="ECO:0000256" key="2">
    <source>
        <dbReference type="ARBA" id="ARBA00022670"/>
    </source>
</evidence>
<dbReference type="CDD" id="cd07560">
    <property type="entry name" value="Peptidase_S41_CPP"/>
    <property type="match status" value="1"/>
</dbReference>
<dbReference type="SMART" id="SM00228">
    <property type="entry name" value="PDZ"/>
    <property type="match status" value="1"/>
</dbReference>
<evidence type="ECO:0000256" key="4">
    <source>
        <dbReference type="ARBA" id="ARBA00022825"/>
    </source>
</evidence>
<dbReference type="Gene3D" id="3.30.750.44">
    <property type="match status" value="1"/>
</dbReference>
<dbReference type="InterPro" id="IPR036034">
    <property type="entry name" value="PDZ_sf"/>
</dbReference>
<keyword evidence="4" id="KW-0720">Serine protease</keyword>
<dbReference type="SUPFAM" id="SSF50156">
    <property type="entry name" value="PDZ domain-like"/>
    <property type="match status" value="1"/>
</dbReference>
<dbReference type="PANTHER" id="PTHR32060:SF30">
    <property type="entry name" value="CARBOXY-TERMINAL PROCESSING PROTEASE CTPA"/>
    <property type="match status" value="1"/>
</dbReference>
<dbReference type="GO" id="GO:0004175">
    <property type="term" value="F:endopeptidase activity"/>
    <property type="evidence" value="ECO:0007669"/>
    <property type="project" value="TreeGrafter"/>
</dbReference>